<reference evidence="2 3" key="1">
    <citation type="journal article" date="2019" name="Int. J. Syst. Evol. Microbiol.">
        <title>The Global Catalogue of Microorganisms (GCM) 10K type strain sequencing project: providing services to taxonomists for standard genome sequencing and annotation.</title>
        <authorList>
            <consortium name="The Broad Institute Genomics Platform"/>
            <consortium name="The Broad Institute Genome Sequencing Center for Infectious Disease"/>
            <person name="Wu L."/>
            <person name="Ma J."/>
        </authorList>
    </citation>
    <scope>NUCLEOTIDE SEQUENCE [LARGE SCALE GENOMIC DNA]</scope>
    <source>
        <strain evidence="2 3">GX26</strain>
    </source>
</reference>
<feature type="domain" description="GIY-YIG" evidence="1">
    <location>
        <begin position="12"/>
        <end position="89"/>
    </location>
</feature>
<evidence type="ECO:0000313" key="2">
    <source>
        <dbReference type="EMBL" id="MFC6954769.1"/>
    </source>
</evidence>
<accession>A0ABD5VHA3</accession>
<dbReference type="Gene3D" id="3.40.1440.10">
    <property type="entry name" value="GIY-YIG endonuclease"/>
    <property type="match status" value="1"/>
</dbReference>
<sequence length="187" mass="21669">MLGKKLRDVPTGTPGVYCFYDLDDTPAYAGQSSDIRSRLRQHLVRQDSSVVSYGRLDVWDISRLEWWETSDKDVSEEALLHERAPYLNFGDGSKSAVQNAPISLEHPDGEVRLLSQEEQEFREEPYTRSKQKLEHISRMLDKIKLAGHSASTKRTLYEHQRILQTNIAEFLDLDESEQVNFEYSFDE</sequence>
<gene>
    <name evidence="2" type="ORF">ACFQGB_18025</name>
</gene>
<evidence type="ECO:0000313" key="3">
    <source>
        <dbReference type="Proteomes" id="UP001596395"/>
    </source>
</evidence>
<organism evidence="2 3">
    <name type="scientific">Halorubellus litoreus</name>
    <dbReference type="NCBI Taxonomy" id="755308"/>
    <lineage>
        <taxon>Archaea</taxon>
        <taxon>Methanobacteriati</taxon>
        <taxon>Methanobacteriota</taxon>
        <taxon>Stenosarchaea group</taxon>
        <taxon>Halobacteria</taxon>
        <taxon>Halobacteriales</taxon>
        <taxon>Halorubellaceae</taxon>
        <taxon>Halorubellus</taxon>
    </lineage>
</organism>
<dbReference type="Pfam" id="PF01541">
    <property type="entry name" value="GIY-YIG"/>
    <property type="match status" value="1"/>
</dbReference>
<dbReference type="AlphaFoldDB" id="A0ABD5VHA3"/>
<evidence type="ECO:0000259" key="1">
    <source>
        <dbReference type="PROSITE" id="PS50164"/>
    </source>
</evidence>
<name>A0ABD5VHA3_9EURY</name>
<proteinExistence type="predicted"/>
<dbReference type="InterPro" id="IPR035901">
    <property type="entry name" value="GIY-YIG_endonuc_sf"/>
</dbReference>
<dbReference type="EMBL" id="JBHSXN010000004">
    <property type="protein sequence ID" value="MFC6954769.1"/>
    <property type="molecule type" value="Genomic_DNA"/>
</dbReference>
<comment type="caution">
    <text evidence="2">The sequence shown here is derived from an EMBL/GenBank/DDBJ whole genome shotgun (WGS) entry which is preliminary data.</text>
</comment>
<dbReference type="InterPro" id="IPR000305">
    <property type="entry name" value="GIY-YIG_endonuc"/>
</dbReference>
<dbReference type="SUPFAM" id="SSF82771">
    <property type="entry name" value="GIY-YIG endonuclease"/>
    <property type="match status" value="1"/>
</dbReference>
<dbReference type="PROSITE" id="PS50164">
    <property type="entry name" value="GIY_YIG"/>
    <property type="match status" value="1"/>
</dbReference>
<dbReference type="Proteomes" id="UP001596395">
    <property type="component" value="Unassembled WGS sequence"/>
</dbReference>
<protein>
    <submittedName>
        <fullName evidence="2">GIY-YIG nuclease family protein</fullName>
    </submittedName>
</protein>
<keyword evidence="3" id="KW-1185">Reference proteome</keyword>
<dbReference type="RefSeq" id="WP_336351712.1">
    <property type="nucleotide sequence ID" value="NZ_JAZAQL010000004.1"/>
</dbReference>